<proteinExistence type="predicted"/>
<reference evidence="2" key="1">
    <citation type="journal article" date="2023" name="Int. J. Syst. Evol. Microbiol.">
        <title>Claveliimonas bilis gen. nov., sp. nov., deoxycholic acid-producing bacteria isolated from human faeces, and reclassification of Sellimonas monacensis Zenner et al. 2021 as Claveliimonas monacensis comb. nov.</title>
        <authorList>
            <person name="Hisatomi A."/>
            <person name="Kastawa N.W.E.P.G."/>
            <person name="Song I."/>
            <person name="Ohkuma M."/>
            <person name="Fukiya S."/>
            <person name="Sakamoto M."/>
        </authorList>
    </citation>
    <scope>NUCLEOTIDE SEQUENCE [LARGE SCALE GENOMIC DNA]</scope>
    <source>
        <strain evidence="2">12BBH14</strain>
    </source>
</reference>
<dbReference type="RefSeq" id="WP_316266058.1">
    <property type="nucleotide sequence ID" value="NZ_AP027742.1"/>
</dbReference>
<organism evidence="1 2">
    <name type="scientific">Claveliimonas bilis</name>
    <dbReference type="NCBI Taxonomy" id="3028070"/>
    <lineage>
        <taxon>Bacteria</taxon>
        <taxon>Bacillati</taxon>
        <taxon>Bacillota</taxon>
        <taxon>Clostridia</taxon>
        <taxon>Lachnospirales</taxon>
        <taxon>Lachnospiraceae</taxon>
        <taxon>Claveliimonas</taxon>
    </lineage>
</organism>
<gene>
    <name evidence="1" type="ORF">Lac1_02880</name>
</gene>
<keyword evidence="2" id="KW-1185">Reference proteome</keyword>
<sequence>MKEFNLVLTPGVEDNDKIVLEFINEKYGEISWSFYSLPYVPPYQENWEGIINYEKVCRYHPFSDESQEKTVVIDLKEWILEDRIHEDFLNIFFMYLHDQHSYFNLRYVFTVGAYGEGDVRELIILLSKYFEKGCITVNRVFQNTEELEHYISTKHKRISKELIAKMAGMIIEAKEKVGGISQLDSLLAGLENSISRTSTWIDEQLLIQSAKEVRTTGFYMLYDEEMEKILRGYEKSSKEHKDSIGKGRIV</sequence>
<evidence type="ECO:0000313" key="2">
    <source>
        <dbReference type="Proteomes" id="UP001305815"/>
    </source>
</evidence>
<evidence type="ECO:0000313" key="1">
    <source>
        <dbReference type="EMBL" id="BDZ76105.1"/>
    </source>
</evidence>
<name>A0ABN6YYX0_9FIRM</name>
<dbReference type="Proteomes" id="UP001305815">
    <property type="component" value="Chromosome"/>
</dbReference>
<accession>A0ABN6YYX0</accession>
<dbReference type="EMBL" id="AP027742">
    <property type="protein sequence ID" value="BDZ76105.1"/>
    <property type="molecule type" value="Genomic_DNA"/>
</dbReference>
<protein>
    <submittedName>
        <fullName evidence="1">Uncharacterized protein</fullName>
    </submittedName>
</protein>